<accession>A0A0B4IKF5</accession>
<keyword evidence="6 11" id="KW-1133">Transmembrane helix</keyword>
<comment type="catalytic activity">
    <reaction evidence="10">
        <text>a ubiquinone + NADH + 5 H(+)(in) = a ubiquinol + NAD(+) + 4 H(+)(out)</text>
        <dbReference type="Rhea" id="RHEA:29091"/>
        <dbReference type="Rhea" id="RHEA-COMP:9565"/>
        <dbReference type="Rhea" id="RHEA-COMP:9566"/>
        <dbReference type="ChEBI" id="CHEBI:15378"/>
        <dbReference type="ChEBI" id="CHEBI:16389"/>
        <dbReference type="ChEBI" id="CHEBI:17976"/>
        <dbReference type="ChEBI" id="CHEBI:57540"/>
        <dbReference type="ChEBI" id="CHEBI:57945"/>
        <dbReference type="EC" id="7.1.1.2"/>
    </reaction>
</comment>
<evidence type="ECO:0000256" key="1">
    <source>
        <dbReference type="ARBA" id="ARBA00004141"/>
    </source>
</evidence>
<evidence type="ECO:0000256" key="3">
    <source>
        <dbReference type="ARBA" id="ARBA00016612"/>
    </source>
</evidence>
<evidence type="ECO:0000256" key="2">
    <source>
        <dbReference type="ARBA" id="ARBA00010519"/>
    </source>
</evidence>
<keyword evidence="4 11" id="KW-0812">Transmembrane</keyword>
<organism evidence="12">
    <name type="scientific">Habrophlebiodes zijinensis</name>
    <dbReference type="NCBI Taxonomy" id="289472"/>
    <lineage>
        <taxon>Eukaryota</taxon>
        <taxon>Metazoa</taxon>
        <taxon>Ecdysozoa</taxon>
        <taxon>Arthropoda</taxon>
        <taxon>Hexapoda</taxon>
        <taxon>Insecta</taxon>
        <taxon>Pterygota</taxon>
        <taxon>Palaeoptera</taxon>
        <taxon>Ephemeroptera</taxon>
        <taxon>Lanceolata</taxon>
        <taxon>Leptophlebiidae</taxon>
        <taxon>Leptophlebiinae</taxon>
        <taxon>Habrophlebiodes</taxon>
    </lineage>
</organism>
<evidence type="ECO:0000256" key="9">
    <source>
        <dbReference type="ARBA" id="ARBA00031586"/>
    </source>
</evidence>
<geneLocation type="mitochondrion" evidence="12"/>
<keyword evidence="5" id="KW-1278">Translocase</keyword>
<evidence type="ECO:0000313" key="12">
    <source>
        <dbReference type="EMBL" id="ADD83038.1"/>
    </source>
</evidence>
<keyword evidence="8 11" id="KW-0472">Membrane</keyword>
<protein>
    <recommendedName>
        <fullName evidence="3">NADH-ubiquinone oxidoreductase chain 4L</fullName>
    </recommendedName>
    <alternativeName>
        <fullName evidence="9">NADH dehydrogenase subunit 4L</fullName>
    </alternativeName>
</protein>
<dbReference type="Gene3D" id="1.10.287.3510">
    <property type="match status" value="1"/>
</dbReference>
<dbReference type="InterPro" id="IPR039428">
    <property type="entry name" value="NUOK/Mnh_C1-like"/>
</dbReference>
<name>A0A0B4IKF5_9INSE</name>
<evidence type="ECO:0000256" key="4">
    <source>
        <dbReference type="ARBA" id="ARBA00022692"/>
    </source>
</evidence>
<comment type="similarity">
    <text evidence="2">Belongs to the complex I subunit 4L family.</text>
</comment>
<keyword evidence="12" id="KW-0496">Mitochondrion</keyword>
<dbReference type="AlphaFoldDB" id="A0A0B4IKF5"/>
<dbReference type="EMBL" id="GU936203">
    <property type="protein sequence ID" value="ADD83038.1"/>
    <property type="molecule type" value="Genomic_DNA"/>
</dbReference>
<gene>
    <name evidence="12" type="primary">ND4L</name>
</gene>
<evidence type="ECO:0000256" key="11">
    <source>
        <dbReference type="SAM" id="Phobius"/>
    </source>
</evidence>
<feature type="transmembrane region" description="Helical" evidence="11">
    <location>
        <begin position="57"/>
        <end position="82"/>
    </location>
</feature>
<comment type="subcellular location">
    <subcellularLocation>
        <location evidence="1">Membrane</location>
        <topology evidence="1">Multi-pass membrane protein</topology>
    </subcellularLocation>
</comment>
<dbReference type="Pfam" id="PF00420">
    <property type="entry name" value="Oxidored_q2"/>
    <property type="match status" value="1"/>
</dbReference>
<sequence length="98" mass="11243">MLKIMSLMIMSLFIMVGMFVFVNKHKHLLSTLLSLEFMGLMLFLMMSYLLMNLILEMYYLMIFLSMAVCEGALGSGIVVSMIRSHGSDYFLSYSILQC</sequence>
<dbReference type="GO" id="GO:0008137">
    <property type="term" value="F:NADH dehydrogenase (ubiquinone) activity"/>
    <property type="evidence" value="ECO:0007669"/>
    <property type="project" value="UniProtKB-EC"/>
</dbReference>
<evidence type="ECO:0000256" key="7">
    <source>
        <dbReference type="ARBA" id="ARBA00023027"/>
    </source>
</evidence>
<keyword evidence="7" id="KW-0520">NAD</keyword>
<dbReference type="GO" id="GO:0016020">
    <property type="term" value="C:membrane"/>
    <property type="evidence" value="ECO:0007669"/>
    <property type="project" value="UniProtKB-SubCell"/>
</dbReference>
<evidence type="ECO:0000256" key="6">
    <source>
        <dbReference type="ARBA" id="ARBA00022989"/>
    </source>
</evidence>
<evidence type="ECO:0000256" key="8">
    <source>
        <dbReference type="ARBA" id="ARBA00023136"/>
    </source>
</evidence>
<evidence type="ECO:0000256" key="10">
    <source>
        <dbReference type="ARBA" id="ARBA00049551"/>
    </source>
</evidence>
<reference evidence="12" key="1">
    <citation type="submission" date="2010-02" db="EMBL/GenBank/DDBJ databases">
        <title>Molecular phylogenetics of Ephemeroptera based on complete mitochondrial genome of Baetis rutilocylindratus and Habrophlebiodes zijinensis.</title>
        <authorList>
            <person name="Chen P."/>
            <person name="Zhou C.-F."/>
        </authorList>
    </citation>
    <scope>NUCLEOTIDE SEQUENCE</scope>
</reference>
<feature type="transmembrane region" description="Helical" evidence="11">
    <location>
        <begin position="29"/>
        <end position="51"/>
    </location>
</feature>
<proteinExistence type="inferred from homology"/>
<feature type="transmembrane region" description="Helical" evidence="11">
    <location>
        <begin position="6"/>
        <end position="22"/>
    </location>
</feature>
<evidence type="ECO:0000256" key="5">
    <source>
        <dbReference type="ARBA" id="ARBA00022967"/>
    </source>
</evidence>